<evidence type="ECO:0000313" key="1">
    <source>
        <dbReference type="EMBL" id="QTA89357.1"/>
    </source>
</evidence>
<dbReference type="EMBL" id="CP061800">
    <property type="protein sequence ID" value="QTA89357.1"/>
    <property type="molecule type" value="Genomic_DNA"/>
</dbReference>
<sequence>MPPLRGLAGGGNTADLSISGFSDIFSGVRKMLFRRRKNKIFALRIRSELPKLLQICRPYRAWSALP</sequence>
<name>A0A975BQ17_9BACT</name>
<evidence type="ECO:0000313" key="2">
    <source>
        <dbReference type="Proteomes" id="UP000663722"/>
    </source>
</evidence>
<accession>A0A975BQ17</accession>
<keyword evidence="2" id="KW-1185">Reference proteome</keyword>
<gene>
    <name evidence="1" type="ORF">dnm_054070</name>
</gene>
<reference evidence="1" key="1">
    <citation type="journal article" date="2021" name="Microb. Physiol.">
        <title>Proteogenomic Insights into the Physiology of Marine, Sulfate-Reducing, Filamentous Desulfonema limicola and Desulfonema magnum.</title>
        <authorList>
            <person name="Schnaars V."/>
            <person name="Wohlbrand L."/>
            <person name="Scheve S."/>
            <person name="Hinrichs C."/>
            <person name="Reinhardt R."/>
            <person name="Rabus R."/>
        </authorList>
    </citation>
    <scope>NUCLEOTIDE SEQUENCE</scope>
    <source>
        <strain evidence="1">4be13</strain>
    </source>
</reference>
<dbReference type="KEGG" id="dmm:dnm_054070"/>
<protein>
    <submittedName>
        <fullName evidence="1">Uncharacterized protein</fullName>
    </submittedName>
</protein>
<proteinExistence type="predicted"/>
<dbReference type="AlphaFoldDB" id="A0A975BQ17"/>
<dbReference type="Proteomes" id="UP000663722">
    <property type="component" value="Chromosome"/>
</dbReference>
<organism evidence="1 2">
    <name type="scientific">Desulfonema magnum</name>
    <dbReference type="NCBI Taxonomy" id="45655"/>
    <lineage>
        <taxon>Bacteria</taxon>
        <taxon>Pseudomonadati</taxon>
        <taxon>Thermodesulfobacteriota</taxon>
        <taxon>Desulfobacteria</taxon>
        <taxon>Desulfobacterales</taxon>
        <taxon>Desulfococcaceae</taxon>
        <taxon>Desulfonema</taxon>
    </lineage>
</organism>